<evidence type="ECO:0000313" key="10">
    <source>
        <dbReference type="Proteomes" id="UP000006176"/>
    </source>
</evidence>
<evidence type="ECO:0000256" key="4">
    <source>
        <dbReference type="ARBA" id="ARBA00022475"/>
    </source>
</evidence>
<reference evidence="9 10" key="1">
    <citation type="submission" date="2012-06" db="EMBL/GenBank/DDBJ databases">
        <title>Complete sequence of Sulfurospirillum barnesii SES-3.</title>
        <authorList>
            <consortium name="US DOE Joint Genome Institute"/>
            <person name="Lucas S."/>
            <person name="Han J."/>
            <person name="Lapidus A."/>
            <person name="Cheng J.-F."/>
            <person name="Goodwin L."/>
            <person name="Pitluck S."/>
            <person name="Peters L."/>
            <person name="Ovchinnikova G."/>
            <person name="Lu M."/>
            <person name="Detter J.C."/>
            <person name="Han C."/>
            <person name="Tapia R."/>
            <person name="Land M."/>
            <person name="Hauser L."/>
            <person name="Kyrpides N."/>
            <person name="Ivanova N."/>
            <person name="Pagani I."/>
            <person name="Stolz J."/>
            <person name="Arkin A."/>
            <person name="Dehal P."/>
            <person name="Oremland R."/>
            <person name="Saltikov C."/>
            <person name="Basu P."/>
            <person name="Hollibaugh J."/>
            <person name="Newman D."/>
            <person name="Stolyar S."/>
            <person name="Hazen T."/>
            <person name="Woyke T."/>
        </authorList>
    </citation>
    <scope>NUCLEOTIDE SEQUENCE [LARGE SCALE GENOMIC DNA]</scope>
    <source>
        <strain evidence="10">ATCC 700032 / DSM 10660 / SES-3</strain>
    </source>
</reference>
<dbReference type="Pfam" id="PF01925">
    <property type="entry name" value="TauE"/>
    <property type="match status" value="1"/>
</dbReference>
<dbReference type="Proteomes" id="UP000006176">
    <property type="component" value="Chromosome"/>
</dbReference>
<evidence type="ECO:0000256" key="3">
    <source>
        <dbReference type="ARBA" id="ARBA00022448"/>
    </source>
</evidence>
<name>I3XUH3_SULBS</name>
<feature type="transmembrane region" description="Helical" evidence="8">
    <location>
        <begin position="197"/>
        <end position="218"/>
    </location>
</feature>
<dbReference type="RefSeq" id="WP_014768479.1">
    <property type="nucleotide sequence ID" value="NC_018002.1"/>
</dbReference>
<keyword evidence="3" id="KW-0813">Transport</keyword>
<dbReference type="OrthoDB" id="9155169at2"/>
<dbReference type="AlphaFoldDB" id="I3XUH3"/>
<evidence type="ECO:0000256" key="6">
    <source>
        <dbReference type="ARBA" id="ARBA00022989"/>
    </source>
</evidence>
<comment type="similarity">
    <text evidence="2 8">Belongs to the 4-toluene sulfonate uptake permease (TSUP) (TC 2.A.102) family.</text>
</comment>
<sequence length="249" mass="28253">MFGNDFFWYEALIVLFAGIVHGTLGFGFPMMATPLFALFLDLKKAVLFTLFPTIAVNFLSLKRDNSFGEIWGAYRLLIASVIVGSIVGTNLLVLYDNAYYKLFLAGVILLYLNKERLHISLTHSVAKHPQLMTMLIGFLSGFVGGIANIMIPVLIILILELKLEKKRAIGVMSFCFITNKMLQVLIFGYHGNLNFENFSMILPLIFIAMVGFFIGSRLQDRIDEVLYKKILNFILWILSSYLIVSTFYM</sequence>
<evidence type="ECO:0000256" key="7">
    <source>
        <dbReference type="ARBA" id="ARBA00023136"/>
    </source>
</evidence>
<dbReference type="PANTHER" id="PTHR30269:SF32">
    <property type="entry name" value="MEMBRANE TRANSPORTER PROTEIN-RELATED"/>
    <property type="match status" value="1"/>
</dbReference>
<dbReference type="HOGENOM" id="CLU_054750_7_2_7"/>
<comment type="subcellular location">
    <subcellularLocation>
        <location evidence="1 8">Cell membrane</location>
        <topology evidence="1 8">Multi-pass membrane protein</topology>
    </subcellularLocation>
</comment>
<dbReference type="InterPro" id="IPR052017">
    <property type="entry name" value="TSUP"/>
</dbReference>
<feature type="transmembrane region" description="Helical" evidence="8">
    <location>
        <begin position="230"/>
        <end position="248"/>
    </location>
</feature>
<feature type="transmembrane region" description="Helical" evidence="8">
    <location>
        <begin position="6"/>
        <end position="33"/>
    </location>
</feature>
<dbReference type="PANTHER" id="PTHR30269">
    <property type="entry name" value="TRANSMEMBRANE PROTEIN YFCA"/>
    <property type="match status" value="1"/>
</dbReference>
<feature type="transmembrane region" description="Helical" evidence="8">
    <location>
        <begin position="73"/>
        <end position="93"/>
    </location>
</feature>
<dbReference type="STRING" id="760154.Sulba_0270"/>
<gene>
    <name evidence="9" type="ordered locus">Sulba_0270</name>
</gene>
<dbReference type="KEGG" id="sba:Sulba_0270"/>
<feature type="transmembrane region" description="Helical" evidence="8">
    <location>
        <begin position="134"/>
        <end position="159"/>
    </location>
</feature>
<protein>
    <recommendedName>
        <fullName evidence="8">Probable membrane transporter protein</fullName>
    </recommendedName>
</protein>
<dbReference type="GO" id="GO:0005886">
    <property type="term" value="C:plasma membrane"/>
    <property type="evidence" value="ECO:0007669"/>
    <property type="project" value="UniProtKB-SubCell"/>
</dbReference>
<dbReference type="PATRIC" id="fig|760154.4.peg.267"/>
<keyword evidence="5 8" id="KW-0812">Transmembrane</keyword>
<evidence type="ECO:0000256" key="2">
    <source>
        <dbReference type="ARBA" id="ARBA00009142"/>
    </source>
</evidence>
<dbReference type="InterPro" id="IPR002781">
    <property type="entry name" value="TM_pro_TauE-like"/>
</dbReference>
<dbReference type="eggNOG" id="COG0730">
    <property type="taxonomic scope" value="Bacteria"/>
</dbReference>
<keyword evidence="6 8" id="KW-1133">Transmembrane helix</keyword>
<accession>I3XUH3</accession>
<evidence type="ECO:0000256" key="8">
    <source>
        <dbReference type="RuleBase" id="RU363041"/>
    </source>
</evidence>
<organism evidence="9 10">
    <name type="scientific">Sulfurospirillum barnesii (strain ATCC 700032 / DSM 10660 / SES-3)</name>
    <dbReference type="NCBI Taxonomy" id="760154"/>
    <lineage>
        <taxon>Bacteria</taxon>
        <taxon>Pseudomonadati</taxon>
        <taxon>Campylobacterota</taxon>
        <taxon>Epsilonproteobacteria</taxon>
        <taxon>Campylobacterales</taxon>
        <taxon>Sulfurospirillaceae</taxon>
        <taxon>Sulfurospirillum</taxon>
    </lineage>
</organism>
<proteinExistence type="inferred from homology"/>
<dbReference type="EMBL" id="CP003333">
    <property type="protein sequence ID" value="AFL67597.1"/>
    <property type="molecule type" value="Genomic_DNA"/>
</dbReference>
<feature type="transmembrane region" description="Helical" evidence="8">
    <location>
        <begin position="171"/>
        <end position="191"/>
    </location>
</feature>
<keyword evidence="4 8" id="KW-1003">Cell membrane</keyword>
<feature type="transmembrane region" description="Helical" evidence="8">
    <location>
        <begin position="45"/>
        <end position="61"/>
    </location>
</feature>
<evidence type="ECO:0000313" key="9">
    <source>
        <dbReference type="EMBL" id="AFL67597.1"/>
    </source>
</evidence>
<evidence type="ECO:0000256" key="5">
    <source>
        <dbReference type="ARBA" id="ARBA00022692"/>
    </source>
</evidence>
<evidence type="ECO:0000256" key="1">
    <source>
        <dbReference type="ARBA" id="ARBA00004651"/>
    </source>
</evidence>
<keyword evidence="7 8" id="KW-0472">Membrane</keyword>
<keyword evidence="10" id="KW-1185">Reference proteome</keyword>